<evidence type="ECO:0000313" key="1">
    <source>
        <dbReference type="EMBL" id="ABL64425.1"/>
    </source>
</evidence>
<dbReference type="STRING" id="290317.Cpha266_0366"/>
<dbReference type="EMBL" id="CP000492">
    <property type="protein sequence ID" value="ABL64425.1"/>
    <property type="molecule type" value="Genomic_DNA"/>
</dbReference>
<evidence type="ECO:0008006" key="3">
    <source>
        <dbReference type="Google" id="ProtNLM"/>
    </source>
</evidence>
<dbReference type="Proteomes" id="UP000008701">
    <property type="component" value="Chromosome"/>
</dbReference>
<dbReference type="KEGG" id="cph:Cpha266_0366"/>
<dbReference type="HOGENOM" id="CLU_2804627_0_0_10"/>
<reference evidence="1 2" key="1">
    <citation type="submission" date="2006-12" db="EMBL/GenBank/DDBJ databases">
        <title>Complete sequence of Chlorobium phaeobacteroides DSM 266.</title>
        <authorList>
            <consortium name="US DOE Joint Genome Institute"/>
            <person name="Copeland A."/>
            <person name="Lucas S."/>
            <person name="Lapidus A."/>
            <person name="Barry K."/>
            <person name="Detter J.C."/>
            <person name="Glavina del Rio T."/>
            <person name="Hammon N."/>
            <person name="Israni S."/>
            <person name="Pitluck S."/>
            <person name="Goltsman E."/>
            <person name="Schmutz J."/>
            <person name="Larimer F."/>
            <person name="Land M."/>
            <person name="Hauser L."/>
            <person name="Mikhailova N."/>
            <person name="Li T."/>
            <person name="Overmann J."/>
            <person name="Bryant D.A."/>
            <person name="Richardson P."/>
        </authorList>
    </citation>
    <scope>NUCLEOTIDE SEQUENCE [LARGE SCALE GENOMIC DNA]</scope>
    <source>
        <strain evidence="1 2">DSM 266</strain>
    </source>
</reference>
<dbReference type="AlphaFoldDB" id="A1BDE8"/>
<keyword evidence="2" id="KW-1185">Reference proteome</keyword>
<dbReference type="RefSeq" id="WP_011744258.1">
    <property type="nucleotide sequence ID" value="NC_008639.1"/>
</dbReference>
<name>A1BDE8_CHLPD</name>
<evidence type="ECO:0000313" key="2">
    <source>
        <dbReference type="Proteomes" id="UP000008701"/>
    </source>
</evidence>
<protein>
    <recommendedName>
        <fullName evidence="3">DUF4834 domain-containing protein</fullName>
    </recommendedName>
</protein>
<accession>A1BDE8</accession>
<gene>
    <name evidence="1" type="ordered locus">Cpha266_0366</name>
</gene>
<proteinExistence type="predicted"/>
<organism evidence="1 2">
    <name type="scientific">Chlorobium phaeobacteroides (strain DSM 266 / SMG 266 / 2430)</name>
    <dbReference type="NCBI Taxonomy" id="290317"/>
    <lineage>
        <taxon>Bacteria</taxon>
        <taxon>Pseudomonadati</taxon>
        <taxon>Chlorobiota</taxon>
        <taxon>Chlorobiia</taxon>
        <taxon>Chlorobiales</taxon>
        <taxon>Chlorobiaceae</taxon>
        <taxon>Chlorobium/Pelodictyon group</taxon>
        <taxon>Chlorobium</taxon>
    </lineage>
</organism>
<sequence>MLKFILFVIVVFLVLRMVMRFFTMAVFRKERDANAVRSHMSQNIEEADYEVLDSRLAEKEEDGQKGV</sequence>